<feature type="transmembrane region" description="Helical" evidence="1">
    <location>
        <begin position="14"/>
        <end position="33"/>
    </location>
</feature>
<keyword evidence="1" id="KW-1133">Transmembrane helix</keyword>
<sequence length="327" mass="37855">MIMEGDDDRRIKKTYIVCAIVVFIPRISVLAGVCAIHCSFCFSCKVRNEEWGFLGSWHLGRVIHCAKRKRHVRYDNVLNDKGSGYLVDVVRVSKALDGDSESSYWHERGLIRPKPPFVKLESWWEGVVFDRSHRMKRSVFFRDLGDEMEVVVSPMQITQDWDEVTEEWKCRNSRVFLELVEKYERESFLVVSAKQICLSMALADNEIVVPKEPVALLQIFHLSFKMKFPVMTWAIFGAQLLCPDAVKKYPLASKAEARTHWYKSPDEESCKTYMSLREVCRAMEKDSNMNSLQSRNDQKVDHYPSDLLLNPSGKIQDLDIVSPTMTI</sequence>
<keyword evidence="1" id="KW-0472">Membrane</keyword>
<dbReference type="AlphaFoldDB" id="A0AAN9JQY3"/>
<keyword evidence="4" id="KW-1185">Reference proteome</keyword>
<name>A0AAN9JQY3_CLITE</name>
<dbReference type="Pfam" id="PF05641">
    <property type="entry name" value="Agenet"/>
    <property type="match status" value="1"/>
</dbReference>
<evidence type="ECO:0000313" key="3">
    <source>
        <dbReference type="EMBL" id="KAK7302212.1"/>
    </source>
</evidence>
<comment type="caution">
    <text evidence="3">The sequence shown here is derived from an EMBL/GenBank/DDBJ whole genome shotgun (WGS) entry which is preliminary data.</text>
</comment>
<reference evidence="3 4" key="1">
    <citation type="submission" date="2024-01" db="EMBL/GenBank/DDBJ databases">
        <title>The genomes of 5 underutilized Papilionoideae crops provide insights into root nodulation and disease resistance.</title>
        <authorList>
            <person name="Yuan L."/>
        </authorList>
    </citation>
    <scope>NUCLEOTIDE SEQUENCE [LARGE SCALE GENOMIC DNA]</scope>
    <source>
        <strain evidence="3">LY-2023</strain>
        <tissue evidence="3">Leaf</tissue>
    </source>
</reference>
<dbReference type="Proteomes" id="UP001359559">
    <property type="component" value="Unassembled WGS sequence"/>
</dbReference>
<protein>
    <recommendedName>
        <fullName evidence="2">Agenet-like domain-containing protein</fullName>
    </recommendedName>
</protein>
<dbReference type="PANTHER" id="PTHR31917">
    <property type="entry name" value="AGENET DOMAIN-CONTAINING PROTEIN-RELATED"/>
    <property type="match status" value="1"/>
</dbReference>
<organism evidence="3 4">
    <name type="scientific">Clitoria ternatea</name>
    <name type="common">Butterfly pea</name>
    <dbReference type="NCBI Taxonomy" id="43366"/>
    <lineage>
        <taxon>Eukaryota</taxon>
        <taxon>Viridiplantae</taxon>
        <taxon>Streptophyta</taxon>
        <taxon>Embryophyta</taxon>
        <taxon>Tracheophyta</taxon>
        <taxon>Spermatophyta</taxon>
        <taxon>Magnoliopsida</taxon>
        <taxon>eudicotyledons</taxon>
        <taxon>Gunneridae</taxon>
        <taxon>Pentapetalae</taxon>
        <taxon>rosids</taxon>
        <taxon>fabids</taxon>
        <taxon>Fabales</taxon>
        <taxon>Fabaceae</taxon>
        <taxon>Papilionoideae</taxon>
        <taxon>50 kb inversion clade</taxon>
        <taxon>NPAAA clade</taxon>
        <taxon>indigoferoid/millettioid clade</taxon>
        <taxon>Phaseoleae</taxon>
        <taxon>Clitoria</taxon>
    </lineage>
</organism>
<evidence type="ECO:0000313" key="4">
    <source>
        <dbReference type="Proteomes" id="UP001359559"/>
    </source>
</evidence>
<evidence type="ECO:0000256" key="1">
    <source>
        <dbReference type="SAM" id="Phobius"/>
    </source>
</evidence>
<accession>A0AAN9JQY3</accession>
<keyword evidence="1" id="KW-0812">Transmembrane</keyword>
<gene>
    <name evidence="3" type="ORF">RJT34_13096</name>
</gene>
<feature type="domain" description="Agenet-like" evidence="2">
    <location>
        <begin position="46"/>
        <end position="116"/>
    </location>
</feature>
<dbReference type="PANTHER" id="PTHR31917:SF147">
    <property type="entry name" value="AGENET DOMAIN-CONTAINING PROTEIN"/>
    <property type="match status" value="1"/>
</dbReference>
<proteinExistence type="predicted"/>
<dbReference type="InterPro" id="IPR008395">
    <property type="entry name" value="Agenet-like_dom"/>
</dbReference>
<evidence type="ECO:0000259" key="2">
    <source>
        <dbReference type="Pfam" id="PF05641"/>
    </source>
</evidence>
<dbReference type="EMBL" id="JAYKXN010000003">
    <property type="protein sequence ID" value="KAK7302212.1"/>
    <property type="molecule type" value="Genomic_DNA"/>
</dbReference>